<feature type="compositionally biased region" description="Polar residues" evidence="1">
    <location>
        <begin position="307"/>
        <end position="329"/>
    </location>
</feature>
<comment type="caution">
    <text evidence="3">The sequence shown here is derived from an EMBL/GenBank/DDBJ whole genome shotgun (WGS) entry which is preliminary data.</text>
</comment>
<dbReference type="InterPro" id="IPR002711">
    <property type="entry name" value="HNH"/>
</dbReference>
<dbReference type="GO" id="GO:0004519">
    <property type="term" value="F:endonuclease activity"/>
    <property type="evidence" value="ECO:0007669"/>
    <property type="project" value="InterPro"/>
</dbReference>
<dbReference type="InterPro" id="IPR003615">
    <property type="entry name" value="HNH_nuc"/>
</dbReference>
<dbReference type="AlphaFoldDB" id="A0A6H9GPE7"/>
<dbReference type="InterPro" id="IPR051083">
    <property type="entry name" value="GrpII_Intron_Splice-Mob/Def"/>
</dbReference>
<dbReference type="Gene3D" id="1.10.30.50">
    <property type="match status" value="1"/>
</dbReference>
<organism evidence="3 4">
    <name type="scientific">Microcystis aeruginosa NIES-3804</name>
    <dbReference type="NCBI Taxonomy" id="2517783"/>
    <lineage>
        <taxon>Bacteria</taxon>
        <taxon>Bacillati</taxon>
        <taxon>Cyanobacteriota</taxon>
        <taxon>Cyanophyceae</taxon>
        <taxon>Oscillatoriophycideae</taxon>
        <taxon>Chroococcales</taxon>
        <taxon>Microcystaceae</taxon>
        <taxon>Microcystis</taxon>
    </lineage>
</organism>
<dbReference type="InterPro" id="IPR043502">
    <property type="entry name" value="DNA/RNA_pol_sf"/>
</dbReference>
<feature type="region of interest" description="Disordered" evidence="1">
    <location>
        <begin position="291"/>
        <end position="329"/>
    </location>
</feature>
<dbReference type="Pfam" id="PF01844">
    <property type="entry name" value="HNH"/>
    <property type="match status" value="1"/>
</dbReference>
<reference evidence="3 4" key="1">
    <citation type="submission" date="2019-02" db="EMBL/GenBank/DDBJ databases">
        <title>Draft genome sequence of Arthrospira platensis NIES-3804.</title>
        <authorList>
            <person name="Yamaguchi H."/>
            <person name="Suzuki S."/>
            <person name="Kawachi M."/>
        </authorList>
    </citation>
    <scope>NUCLEOTIDE SEQUENCE [LARGE SCALE GENOMIC DNA]</scope>
    <source>
        <strain evidence="3 4">NIES-3804</strain>
    </source>
</reference>
<sequence>MISPSLEIIEQCKTAISEWLKPIGLELKPEKTRVCHTLNPIEYNGKTEKPGFDFLGFNIRQYPAGKYKAGKICKGISKTFLTHIKPSQKAVKAHTEAIKGVIKKHKTAPQSALISQLNPIIRGWANYYSGVVSMDTFTKLDYTIWLMLRAWTVSRCGKANYKKLRNYFRPGTVKLSNGKERHESWLFKTKDGLYLCKHNWTPIIRHTLVRPDASPFDGNWTYWATRRGQAIDTPTRVAKLLKKQQGKCSRCGQYFTPSDLIEVDHIHPLSLGGKDEYKNLQLLHRHCHDDKSASDGSLKSSSLTSSVKQDNTGLTKRSQAVSLTREQSN</sequence>
<dbReference type="Proteomes" id="UP000435041">
    <property type="component" value="Unassembled WGS sequence"/>
</dbReference>
<dbReference type="CDD" id="cd00085">
    <property type="entry name" value="HNHc"/>
    <property type="match status" value="1"/>
</dbReference>
<dbReference type="InterPro" id="IPR013597">
    <property type="entry name" value="Mat_intron_G2"/>
</dbReference>
<evidence type="ECO:0000313" key="3">
    <source>
        <dbReference type="EMBL" id="GCL52647.1"/>
    </source>
</evidence>
<dbReference type="Pfam" id="PF08388">
    <property type="entry name" value="GIIM"/>
    <property type="match status" value="1"/>
</dbReference>
<proteinExistence type="predicted"/>
<name>A0A6H9GPE7_MICAE</name>
<keyword evidence="3" id="KW-0695">RNA-directed DNA polymerase</keyword>
<keyword evidence="3" id="KW-0548">Nucleotidyltransferase</keyword>
<dbReference type="PANTHER" id="PTHR34047">
    <property type="entry name" value="NUCLEAR INTRON MATURASE 1, MITOCHONDRIAL-RELATED"/>
    <property type="match status" value="1"/>
</dbReference>
<feature type="domain" description="HNH nuclease" evidence="2">
    <location>
        <begin position="236"/>
        <end position="289"/>
    </location>
</feature>
<evidence type="ECO:0000313" key="4">
    <source>
        <dbReference type="Proteomes" id="UP000435041"/>
    </source>
</evidence>
<evidence type="ECO:0000259" key="2">
    <source>
        <dbReference type="SMART" id="SM00507"/>
    </source>
</evidence>
<dbReference type="EMBL" id="BJCI01000153">
    <property type="protein sequence ID" value="GCL52647.1"/>
    <property type="molecule type" value="Genomic_DNA"/>
</dbReference>
<dbReference type="GO" id="GO:0003964">
    <property type="term" value="F:RNA-directed DNA polymerase activity"/>
    <property type="evidence" value="ECO:0007669"/>
    <property type="project" value="UniProtKB-KW"/>
</dbReference>
<dbReference type="SMART" id="SM00507">
    <property type="entry name" value="HNHc"/>
    <property type="match status" value="1"/>
</dbReference>
<gene>
    <name evidence="3" type="ORF">NIES3804_42410</name>
</gene>
<dbReference type="SUPFAM" id="SSF56672">
    <property type="entry name" value="DNA/RNA polymerases"/>
    <property type="match status" value="1"/>
</dbReference>
<feature type="compositionally biased region" description="Low complexity" evidence="1">
    <location>
        <begin position="294"/>
        <end position="306"/>
    </location>
</feature>
<dbReference type="GO" id="GO:0008270">
    <property type="term" value="F:zinc ion binding"/>
    <property type="evidence" value="ECO:0007669"/>
    <property type="project" value="InterPro"/>
</dbReference>
<keyword evidence="3" id="KW-0808">Transferase</keyword>
<accession>A0A6H9GPE7</accession>
<dbReference type="PANTHER" id="PTHR34047:SF10">
    <property type="entry name" value="GROUP II INTRON-ASSOCIATED OPEN READING FRAME"/>
    <property type="match status" value="1"/>
</dbReference>
<dbReference type="GO" id="GO:0003676">
    <property type="term" value="F:nucleic acid binding"/>
    <property type="evidence" value="ECO:0007669"/>
    <property type="project" value="InterPro"/>
</dbReference>
<protein>
    <submittedName>
        <fullName evidence="3">Putative reverse transcriptase</fullName>
    </submittedName>
</protein>
<evidence type="ECO:0000256" key="1">
    <source>
        <dbReference type="SAM" id="MobiDB-lite"/>
    </source>
</evidence>